<dbReference type="EMBL" id="JAXCGZ010022684">
    <property type="protein sequence ID" value="KAK7027372.1"/>
    <property type="molecule type" value="Genomic_DNA"/>
</dbReference>
<feature type="domain" description="CCD97-like C-terminal" evidence="2">
    <location>
        <begin position="127"/>
        <end position="221"/>
    </location>
</feature>
<dbReference type="Proteomes" id="UP001381693">
    <property type="component" value="Unassembled WGS sequence"/>
</dbReference>
<feature type="region of interest" description="Disordered" evidence="1">
    <location>
        <begin position="203"/>
        <end position="224"/>
    </location>
</feature>
<feature type="domain" description="CCD97-like C-terminal" evidence="2">
    <location>
        <begin position="226"/>
        <end position="285"/>
    </location>
</feature>
<sequence length="329" mass="39173">MWGEFDKIEEKENVEKVDSCVSAQSPVTENIDELPLRDRIIHHIASSSAILKSQQRYEPDPTFEERKTIAGELLDKPGIFLYRFGKLLQREHFQYFMKYEGDPEVDHYITESLKHMNKHTARVRIQNRRYAAMQELRRSSEYFSEKEMERRNPLLYDQLIAQHQTSEERLNYTDNNDKDSVSFSSLLLEHIDKRDEKNLKKLQEEEEDDMFEEEETDEEEGNDNIETIDPRQKELYREEFYSASYHSFLRGKDEAFDYSKIDASDDYDLLDIQARDEEERYFDDDDDENEDYAVNLEKNIISTSEKSEFSNIGRTYDSGSDDHMDTDAR</sequence>
<evidence type="ECO:0000313" key="3">
    <source>
        <dbReference type="EMBL" id="KAK7027372.1"/>
    </source>
</evidence>
<feature type="region of interest" description="Disordered" evidence="1">
    <location>
        <begin position="303"/>
        <end position="329"/>
    </location>
</feature>
<evidence type="ECO:0000256" key="1">
    <source>
        <dbReference type="SAM" id="MobiDB-lite"/>
    </source>
</evidence>
<feature type="compositionally biased region" description="Basic and acidic residues" evidence="1">
    <location>
        <begin position="320"/>
        <end position="329"/>
    </location>
</feature>
<gene>
    <name evidence="3" type="primary">CCDC97</name>
    <name evidence="3" type="ORF">SK128_005115</name>
</gene>
<dbReference type="InterPro" id="IPR018613">
    <property type="entry name" value="Ccdc97-like"/>
</dbReference>
<comment type="caution">
    <text evidence="3">The sequence shown here is derived from an EMBL/GenBank/DDBJ whole genome shotgun (WGS) entry which is preliminary data.</text>
</comment>
<evidence type="ECO:0000313" key="4">
    <source>
        <dbReference type="Proteomes" id="UP001381693"/>
    </source>
</evidence>
<feature type="compositionally biased region" description="Polar residues" evidence="1">
    <location>
        <begin position="303"/>
        <end position="313"/>
    </location>
</feature>
<proteinExistence type="predicted"/>
<dbReference type="PANTHER" id="PTHR31840">
    <property type="entry name" value="COILED-COIL DOMAIN-CONTAINING PROTEIN 97"/>
    <property type="match status" value="1"/>
</dbReference>
<evidence type="ECO:0000259" key="2">
    <source>
        <dbReference type="Pfam" id="PF09747"/>
    </source>
</evidence>
<feature type="compositionally biased region" description="Acidic residues" evidence="1">
    <location>
        <begin position="204"/>
        <end position="223"/>
    </location>
</feature>
<reference evidence="3 4" key="1">
    <citation type="submission" date="2023-11" db="EMBL/GenBank/DDBJ databases">
        <title>Halocaridina rubra genome assembly.</title>
        <authorList>
            <person name="Smith C."/>
        </authorList>
    </citation>
    <scope>NUCLEOTIDE SEQUENCE [LARGE SCALE GENOMIC DNA]</scope>
    <source>
        <strain evidence="3">EP-1</strain>
        <tissue evidence="3">Whole</tissue>
    </source>
</reference>
<organism evidence="3 4">
    <name type="scientific">Halocaridina rubra</name>
    <name type="common">Hawaiian red shrimp</name>
    <dbReference type="NCBI Taxonomy" id="373956"/>
    <lineage>
        <taxon>Eukaryota</taxon>
        <taxon>Metazoa</taxon>
        <taxon>Ecdysozoa</taxon>
        <taxon>Arthropoda</taxon>
        <taxon>Crustacea</taxon>
        <taxon>Multicrustacea</taxon>
        <taxon>Malacostraca</taxon>
        <taxon>Eumalacostraca</taxon>
        <taxon>Eucarida</taxon>
        <taxon>Decapoda</taxon>
        <taxon>Pleocyemata</taxon>
        <taxon>Caridea</taxon>
        <taxon>Atyoidea</taxon>
        <taxon>Atyidae</taxon>
        <taxon>Halocaridina</taxon>
    </lineage>
</organism>
<dbReference type="PANTHER" id="PTHR31840:SF1">
    <property type="entry name" value="COILED-COIL DOMAIN-CONTAINING PROTEIN 97"/>
    <property type="match status" value="1"/>
</dbReference>
<accession>A0AAN8WGK7</accession>
<dbReference type="InterPro" id="IPR040233">
    <property type="entry name" value="CCD97-like_C"/>
</dbReference>
<keyword evidence="4" id="KW-1185">Reference proteome</keyword>
<protein>
    <submittedName>
        <fullName evidence="3">Coiled-coil domain-containing protein 97</fullName>
    </submittedName>
</protein>
<name>A0AAN8WGK7_HALRR</name>
<dbReference type="Pfam" id="PF09747">
    <property type="entry name" value="CCD97-like_C"/>
    <property type="match status" value="2"/>
</dbReference>
<dbReference type="AlphaFoldDB" id="A0AAN8WGK7"/>